<accession>A0A380G004</accession>
<dbReference type="Proteomes" id="UP000254047">
    <property type="component" value="Unassembled WGS sequence"/>
</dbReference>
<reference evidence="3 5" key="1">
    <citation type="submission" date="2018-06" db="EMBL/GenBank/DDBJ databases">
        <authorList>
            <consortium name="Pathogen Informatics"/>
            <person name="Doyle S."/>
        </authorList>
    </citation>
    <scope>NUCLEOTIDE SEQUENCE [LARGE SCALE GENOMIC DNA]</scope>
    <source>
        <strain evidence="3 5">NCTC13830</strain>
    </source>
</reference>
<organism evidence="3 5">
    <name type="scientific">Staphylococcus petrasii</name>
    <dbReference type="NCBI Taxonomy" id="1276936"/>
    <lineage>
        <taxon>Bacteria</taxon>
        <taxon>Bacillati</taxon>
        <taxon>Bacillota</taxon>
        <taxon>Bacilli</taxon>
        <taxon>Bacillales</taxon>
        <taxon>Staphylococcaceae</taxon>
        <taxon>Staphylococcus</taxon>
    </lineage>
</organism>
<evidence type="ECO:0000313" key="4">
    <source>
        <dbReference type="EMBL" id="TGE15481.1"/>
    </source>
</evidence>
<feature type="domain" description="DUF4097" evidence="2">
    <location>
        <begin position="46"/>
        <end position="257"/>
    </location>
</feature>
<dbReference type="Pfam" id="PF13349">
    <property type="entry name" value="DUF4097"/>
    <property type="match status" value="1"/>
</dbReference>
<dbReference type="Proteomes" id="UP000297598">
    <property type="component" value="Unassembled WGS sequence"/>
</dbReference>
<keyword evidence="1" id="KW-0472">Membrane</keyword>
<dbReference type="AlphaFoldDB" id="A0A380G004"/>
<name>A0A380G004_9STAP</name>
<reference evidence="4 6" key="2">
    <citation type="submission" date="2019-04" db="EMBL/GenBank/DDBJ databases">
        <title>Genomic characterization of Staphylococcus petrasii strains.</title>
        <authorList>
            <person name="Vrbovska V."/>
            <person name="Kovarovic V."/>
            <person name="Maslanova I."/>
            <person name="Indrakova A."/>
            <person name="Petras P."/>
            <person name="Sedo O."/>
            <person name="Svec P."/>
            <person name="Fisarova L."/>
            <person name="Sedlacek I."/>
            <person name="Doskar J."/>
            <person name="Pantucek R."/>
        </authorList>
    </citation>
    <scope>NUCLEOTIDE SEQUENCE [LARGE SCALE GENOMIC DNA]</scope>
    <source>
        <strain evidence="4 6">P5404</strain>
    </source>
</reference>
<evidence type="ECO:0000313" key="5">
    <source>
        <dbReference type="Proteomes" id="UP000254047"/>
    </source>
</evidence>
<feature type="transmembrane region" description="Helical" evidence="1">
    <location>
        <begin position="6"/>
        <end position="25"/>
    </location>
</feature>
<keyword evidence="1" id="KW-1133">Transmembrane helix</keyword>
<dbReference type="InterPro" id="IPR025164">
    <property type="entry name" value="Toastrack_DUF4097"/>
</dbReference>
<keyword evidence="6" id="KW-1185">Reference proteome</keyword>
<dbReference type="OrthoDB" id="2412664at2"/>
<keyword evidence="1" id="KW-0812">Transmembrane</keyword>
<dbReference type="EMBL" id="UHDO01000001">
    <property type="protein sequence ID" value="SUM43710.1"/>
    <property type="molecule type" value="Genomic_DNA"/>
</dbReference>
<dbReference type="RefSeq" id="WP_103299076.1">
    <property type="nucleotide sequence ID" value="NZ_PPQT01000160.1"/>
</dbReference>
<evidence type="ECO:0000313" key="6">
    <source>
        <dbReference type="Proteomes" id="UP000297598"/>
    </source>
</evidence>
<proteinExistence type="predicted"/>
<evidence type="ECO:0000256" key="1">
    <source>
        <dbReference type="SAM" id="Phobius"/>
    </source>
</evidence>
<evidence type="ECO:0000259" key="2">
    <source>
        <dbReference type="Pfam" id="PF13349"/>
    </source>
</evidence>
<gene>
    <name evidence="4" type="ORF">BJR09_11205</name>
    <name evidence="3" type="ORF">NCTC13830_01153</name>
</gene>
<protein>
    <submittedName>
        <fullName evidence="3">Exported protein</fullName>
    </submittedName>
</protein>
<sequence>MKKAIITGLVIFIGFFVAGTLVWFVHDKSEFKKLKYDKAYSNLEMNNLNIDSYYSDITIKQGKHCSVKYYGDNDVKVNHTKDSLNIKEHRSYKRGYSININPFNQSQSKIEITIPNKDIKTIKIYSGYGNVIFDGINVKNGSIFQEARYLKVNNSNLRDITYNSNSGGIKIKNSEINNSKFKTYLGNVIVNNSKLQKSLFVNEEGNLNFTDMNSETDVKGSTKNAFIHLDYKDKPKNTLLKLHPGTGEAKVENKAFNNGKVGNSKNIVEFYNIKNDITIK</sequence>
<evidence type="ECO:0000313" key="3">
    <source>
        <dbReference type="EMBL" id="SUM43710.1"/>
    </source>
</evidence>
<dbReference type="EMBL" id="SRLS01000021">
    <property type="protein sequence ID" value="TGE15481.1"/>
    <property type="molecule type" value="Genomic_DNA"/>
</dbReference>